<accession>A0ABR9MZ42</accession>
<gene>
    <name evidence="2" type="ORF">IHE71_13295</name>
</gene>
<dbReference type="EMBL" id="JADAQT010000088">
    <property type="protein sequence ID" value="MBE1876680.1"/>
    <property type="molecule type" value="Genomic_DNA"/>
</dbReference>
<evidence type="ECO:0000256" key="1">
    <source>
        <dbReference type="SAM" id="MobiDB-lite"/>
    </source>
</evidence>
<comment type="caution">
    <text evidence="2">The sequence shown here is derived from an EMBL/GenBank/DDBJ whole genome shotgun (WGS) entry which is preliminary data.</text>
</comment>
<evidence type="ECO:0000313" key="2">
    <source>
        <dbReference type="EMBL" id="MBE1876680.1"/>
    </source>
</evidence>
<dbReference type="RefSeq" id="WP_192863241.1">
    <property type="nucleotide sequence ID" value="NZ_JADAQT010000088.1"/>
</dbReference>
<protein>
    <submittedName>
        <fullName evidence="2">Uncharacterized protein</fullName>
    </submittedName>
</protein>
<feature type="region of interest" description="Disordered" evidence="1">
    <location>
        <begin position="1"/>
        <end position="22"/>
    </location>
</feature>
<reference evidence="2 3" key="1">
    <citation type="submission" date="2020-10" db="EMBL/GenBank/DDBJ databases">
        <title>Myceligenerans pegani sp. nov., an endophytic actinomycete isolated from Peganum harmala L. in Xinjiang, China.</title>
        <authorList>
            <person name="Xin L."/>
        </authorList>
    </citation>
    <scope>NUCLEOTIDE SEQUENCE [LARGE SCALE GENOMIC DNA]</scope>
    <source>
        <strain evidence="2 3">TRM65318</strain>
    </source>
</reference>
<dbReference type="Proteomes" id="UP000625527">
    <property type="component" value="Unassembled WGS sequence"/>
</dbReference>
<sequence>MNEHRPARAPVPGSDGGPGHDDLAERIAAALRSRDPAEEDVAAATERITAHLIAAAGARDGSGPSLVRRASTATIAGVVASAAGVLGAGAAAAANPYTGFAKAVEEAAHAVGVDWSAMPPGYTREQYEAFWDAGYTGDDVAALADLWRTDATSAKARAGQMIVDGETVPVAPNSSGEPEVRAAVAFSDAGYTFEDAKRLAELWQVDVGDAKVRAGRMIMDGQTVPVP</sequence>
<organism evidence="2 3">
    <name type="scientific">Myceligenerans pegani</name>
    <dbReference type="NCBI Taxonomy" id="2776917"/>
    <lineage>
        <taxon>Bacteria</taxon>
        <taxon>Bacillati</taxon>
        <taxon>Actinomycetota</taxon>
        <taxon>Actinomycetes</taxon>
        <taxon>Micrococcales</taxon>
        <taxon>Promicromonosporaceae</taxon>
        <taxon>Myceligenerans</taxon>
    </lineage>
</organism>
<proteinExistence type="predicted"/>
<keyword evidence="3" id="KW-1185">Reference proteome</keyword>
<name>A0ABR9MZ42_9MICO</name>
<evidence type="ECO:0000313" key="3">
    <source>
        <dbReference type="Proteomes" id="UP000625527"/>
    </source>
</evidence>